<keyword evidence="2" id="KW-1185">Reference proteome</keyword>
<dbReference type="EMBL" id="CAKOGL010000012">
    <property type="protein sequence ID" value="CAH2092827.1"/>
    <property type="molecule type" value="Genomic_DNA"/>
</dbReference>
<name>A0AAU9U4V1_EUPED</name>
<protein>
    <recommendedName>
        <fullName evidence="3">Secreted protein</fullName>
    </recommendedName>
</protein>
<organism evidence="1 2">
    <name type="scientific">Euphydryas editha</name>
    <name type="common">Edith's checkerspot</name>
    <dbReference type="NCBI Taxonomy" id="104508"/>
    <lineage>
        <taxon>Eukaryota</taxon>
        <taxon>Metazoa</taxon>
        <taxon>Ecdysozoa</taxon>
        <taxon>Arthropoda</taxon>
        <taxon>Hexapoda</taxon>
        <taxon>Insecta</taxon>
        <taxon>Pterygota</taxon>
        <taxon>Neoptera</taxon>
        <taxon>Endopterygota</taxon>
        <taxon>Lepidoptera</taxon>
        <taxon>Glossata</taxon>
        <taxon>Ditrysia</taxon>
        <taxon>Papilionoidea</taxon>
        <taxon>Nymphalidae</taxon>
        <taxon>Nymphalinae</taxon>
        <taxon>Euphydryas</taxon>
    </lineage>
</organism>
<accession>A0AAU9U4V1</accession>
<comment type="caution">
    <text evidence="1">The sequence shown here is derived from an EMBL/GenBank/DDBJ whole genome shotgun (WGS) entry which is preliminary data.</text>
</comment>
<reference evidence="1" key="1">
    <citation type="submission" date="2022-03" db="EMBL/GenBank/DDBJ databases">
        <authorList>
            <person name="Tunstrom K."/>
        </authorList>
    </citation>
    <scope>NUCLEOTIDE SEQUENCE</scope>
</reference>
<dbReference type="AlphaFoldDB" id="A0AAU9U4V1"/>
<proteinExistence type="predicted"/>
<dbReference type="Proteomes" id="UP001153954">
    <property type="component" value="Unassembled WGS sequence"/>
</dbReference>
<sequence length="102" mass="11635">MPWFAFRRSLLHSTRSLAPPMVRALALLHNFNPLLTWAPGRSSFKDRYVKALSFDIVFRPGGVRHGHITSGVALGAYPLRHGPRDWKAVMSMPIVRQHRVLH</sequence>
<gene>
    <name evidence="1" type="ORF">EEDITHA_LOCUS8552</name>
</gene>
<evidence type="ECO:0000313" key="2">
    <source>
        <dbReference type="Proteomes" id="UP001153954"/>
    </source>
</evidence>
<evidence type="ECO:0008006" key="3">
    <source>
        <dbReference type="Google" id="ProtNLM"/>
    </source>
</evidence>
<evidence type="ECO:0000313" key="1">
    <source>
        <dbReference type="EMBL" id="CAH2092827.1"/>
    </source>
</evidence>